<dbReference type="KEGG" id="tai:Taci_1047"/>
<organism evidence="1 2">
    <name type="scientific">Thermanaerovibrio acidaminovorans (strain ATCC 49978 / DSM 6589 / Su883)</name>
    <name type="common">Selenomonas acidaminovorans</name>
    <dbReference type="NCBI Taxonomy" id="525903"/>
    <lineage>
        <taxon>Bacteria</taxon>
        <taxon>Thermotogati</taxon>
        <taxon>Synergistota</taxon>
        <taxon>Synergistia</taxon>
        <taxon>Synergistales</taxon>
        <taxon>Synergistaceae</taxon>
        <taxon>Thermanaerovibrio</taxon>
    </lineage>
</organism>
<dbReference type="SUPFAM" id="SSF53067">
    <property type="entry name" value="Actin-like ATPase domain"/>
    <property type="match status" value="1"/>
</dbReference>
<dbReference type="InterPro" id="IPR043129">
    <property type="entry name" value="ATPase_NBD"/>
</dbReference>
<evidence type="ECO:0000313" key="1">
    <source>
        <dbReference type="EMBL" id="ACZ19279.1"/>
    </source>
</evidence>
<dbReference type="eggNOG" id="COG4972">
    <property type="taxonomic scope" value="Bacteria"/>
</dbReference>
<gene>
    <name evidence="1" type="ordered locus">Taci_1047</name>
</gene>
<dbReference type="InterPro" id="IPR005883">
    <property type="entry name" value="PilM"/>
</dbReference>
<dbReference type="Gene3D" id="3.30.1490.300">
    <property type="match status" value="1"/>
</dbReference>
<proteinExistence type="predicted"/>
<dbReference type="EMBL" id="CP001818">
    <property type="protein sequence ID" value="ACZ19279.1"/>
    <property type="molecule type" value="Genomic_DNA"/>
</dbReference>
<protein>
    <submittedName>
        <fullName evidence="1">Tfp pilus assembly protein ATPase PilM-like protein</fullName>
    </submittedName>
</protein>
<dbReference type="HOGENOM" id="CLU_874168_0_0_0"/>
<dbReference type="EnsemblBacteria" id="ACZ19279">
    <property type="protein sequence ID" value="ACZ19279"/>
    <property type="gene ID" value="Taci_1047"/>
</dbReference>
<dbReference type="STRING" id="525903.Taci_1047"/>
<keyword evidence="2" id="KW-1185">Reference proteome</keyword>
<dbReference type="Pfam" id="PF11104">
    <property type="entry name" value="PilM_2"/>
    <property type="match status" value="1"/>
</dbReference>
<sequence length="315" mass="34564">MALWGKTKSLGGLFVFGDKMQYLALDGKRGSLSVKAMVEVGLDMAPTQRDVWSDPVALEGHLLKLKKEMGGKWPGSAVLGIQSKDVMVKVVQVPRMDERDMKEAFKFEFDKHFPFPSQEAVFDLAMIDHPLDSGGETAFAVAAASRSRPVESFLQVCNKAGLMIQSVEPSAVAMLRALQGPDVPPEPCNLYVMAGFHTSLIVIAYKDNGILYRSVSYAFGKGRPAEDAFTSFAREIYSSANYAATQFKGLSVGKIYLGGYGLHYGEEIREAVASMTSIPIELTDPWNVWEIKDPPDDRWGWDVVLGLALRGVDGK</sequence>
<dbReference type="OrthoDB" id="4417at2"/>
<name>D1B5I8_THEAS</name>
<reference evidence="1 2" key="1">
    <citation type="journal article" date="2009" name="Stand. Genomic Sci.">
        <title>Complete genome sequence of Thermanaerovibrio acidaminovorans type strain (Su883).</title>
        <authorList>
            <person name="Chovatia M."/>
            <person name="Sikorski J."/>
            <person name="Schroder M."/>
            <person name="Lapidus A."/>
            <person name="Nolan M."/>
            <person name="Tice H."/>
            <person name="Glavina Del Rio T."/>
            <person name="Copeland A."/>
            <person name="Cheng J.F."/>
            <person name="Lucas S."/>
            <person name="Chen F."/>
            <person name="Bruce D."/>
            <person name="Goodwin L."/>
            <person name="Pitluck S."/>
            <person name="Ivanova N."/>
            <person name="Mavromatis K."/>
            <person name="Ovchinnikova G."/>
            <person name="Pati A."/>
            <person name="Chen A."/>
            <person name="Palaniappan K."/>
            <person name="Land M."/>
            <person name="Hauser L."/>
            <person name="Chang Y.J."/>
            <person name="Jeffries C.D."/>
            <person name="Chain P."/>
            <person name="Saunders E."/>
            <person name="Detter J.C."/>
            <person name="Brettin T."/>
            <person name="Rohde M."/>
            <person name="Goker M."/>
            <person name="Spring S."/>
            <person name="Bristow J."/>
            <person name="Markowitz V."/>
            <person name="Hugenholtz P."/>
            <person name="Kyrpides N.C."/>
            <person name="Klenk H.P."/>
            <person name="Eisen J.A."/>
        </authorList>
    </citation>
    <scope>NUCLEOTIDE SEQUENCE [LARGE SCALE GENOMIC DNA]</scope>
    <source>
        <strain evidence="2">ATCC 49978 / DSM 6589 / Su883</strain>
    </source>
</reference>
<accession>D1B5I8</accession>
<dbReference type="Proteomes" id="UP000002030">
    <property type="component" value="Chromosome"/>
</dbReference>
<dbReference type="AlphaFoldDB" id="D1B5I8"/>
<evidence type="ECO:0000313" key="2">
    <source>
        <dbReference type="Proteomes" id="UP000002030"/>
    </source>
</evidence>